<gene>
    <name evidence="3" type="ORF">UFOVP1210_18</name>
    <name evidence="2" type="ORF">UFOVP481_15</name>
</gene>
<organism evidence="3">
    <name type="scientific">uncultured Caudovirales phage</name>
    <dbReference type="NCBI Taxonomy" id="2100421"/>
    <lineage>
        <taxon>Viruses</taxon>
        <taxon>Duplodnaviria</taxon>
        <taxon>Heunggongvirae</taxon>
        <taxon>Uroviricota</taxon>
        <taxon>Caudoviricetes</taxon>
        <taxon>Peduoviridae</taxon>
        <taxon>Maltschvirus</taxon>
        <taxon>Maltschvirus maltsch</taxon>
    </lineage>
</organism>
<name>A0A6J5R4V6_9CAUD</name>
<evidence type="ECO:0000313" key="2">
    <source>
        <dbReference type="EMBL" id="CAB4145497.1"/>
    </source>
</evidence>
<evidence type="ECO:0000256" key="1">
    <source>
        <dbReference type="SAM" id="Phobius"/>
    </source>
</evidence>
<accession>A0A6J5R4V6</accession>
<feature type="transmembrane region" description="Helical" evidence="1">
    <location>
        <begin position="6"/>
        <end position="25"/>
    </location>
</feature>
<dbReference type="EMBL" id="LR797163">
    <property type="protein sequence ID" value="CAB4190932.1"/>
    <property type="molecule type" value="Genomic_DNA"/>
</dbReference>
<keyword evidence="1" id="KW-0812">Transmembrane</keyword>
<protein>
    <submittedName>
        <fullName evidence="3">Uncharacterized protein</fullName>
    </submittedName>
</protein>
<sequence>MYFNGFTLLLMLVSLIGGIMLGVKIEIYHQLNQRDQWLNGETVEDQMRRDGWTL</sequence>
<keyword evidence="1" id="KW-1133">Transmembrane helix</keyword>
<reference evidence="3" key="1">
    <citation type="submission" date="2020-05" db="EMBL/GenBank/DDBJ databases">
        <authorList>
            <person name="Chiriac C."/>
            <person name="Salcher M."/>
            <person name="Ghai R."/>
            <person name="Kavagutti S V."/>
        </authorList>
    </citation>
    <scope>NUCLEOTIDE SEQUENCE</scope>
</reference>
<keyword evidence="1" id="KW-0472">Membrane</keyword>
<evidence type="ECO:0000313" key="3">
    <source>
        <dbReference type="EMBL" id="CAB4190932.1"/>
    </source>
</evidence>
<proteinExistence type="predicted"/>
<dbReference type="EMBL" id="LR796446">
    <property type="protein sequence ID" value="CAB4145497.1"/>
    <property type="molecule type" value="Genomic_DNA"/>
</dbReference>